<accession>A0A9R1TLB4</accession>
<feature type="compositionally biased region" description="Acidic residues" evidence="1">
    <location>
        <begin position="62"/>
        <end position="71"/>
    </location>
</feature>
<dbReference type="Proteomes" id="UP000694866">
    <property type="component" value="Unplaced"/>
</dbReference>
<evidence type="ECO:0000313" key="2">
    <source>
        <dbReference type="Proteomes" id="UP000694866"/>
    </source>
</evidence>
<dbReference type="KEGG" id="fas:105271652"/>
<proteinExistence type="predicted"/>
<keyword evidence="2" id="KW-1185">Reference proteome</keyword>
<name>A0A9R1U948_9HYME</name>
<feature type="region of interest" description="Disordered" evidence="1">
    <location>
        <begin position="52"/>
        <end position="96"/>
    </location>
</feature>
<reference evidence="3 4" key="1">
    <citation type="submission" date="2025-04" db="UniProtKB">
        <authorList>
            <consortium name="RefSeq"/>
        </authorList>
    </citation>
    <scope>IDENTIFICATION</scope>
    <source>
        <strain evidence="3 4">USDA-PBARC FA_bdor</strain>
        <tissue evidence="3 4">Whole organism</tissue>
    </source>
</reference>
<evidence type="ECO:0000256" key="1">
    <source>
        <dbReference type="SAM" id="MobiDB-lite"/>
    </source>
</evidence>
<dbReference type="RefSeq" id="XP_011311642.1">
    <property type="nucleotide sequence ID" value="XM_011313340.1"/>
</dbReference>
<dbReference type="AlphaFoldDB" id="A0A9R1U948"/>
<sequence length="259" mass="29256">MAESSCADHDLWTTSETCAIRCFCTLMGEKRVGKKSLIEYYDCGVHVSVPERKKQTKHPTLDSEDEDEEGGHEERAPPLSVDETSDDESADVSTSKELLKIQQNEIAKLRKQLQEAEAKYNALTAVHAACDNVNDENIADIEMGTTKKDVIHIGYNVWIKQTSYDLVCKAAEPSKFINRLAESVWSDQELARSTTRKTKGVDRVLFSPTKKAAVSKCFSKWLRDKFSDEKAKIEEGKLNCYLNRVTDATRKRLEAQSRV</sequence>
<organism evidence="2 3">
    <name type="scientific">Fopius arisanus</name>
    <dbReference type="NCBI Taxonomy" id="64838"/>
    <lineage>
        <taxon>Eukaryota</taxon>
        <taxon>Metazoa</taxon>
        <taxon>Ecdysozoa</taxon>
        <taxon>Arthropoda</taxon>
        <taxon>Hexapoda</taxon>
        <taxon>Insecta</taxon>
        <taxon>Pterygota</taxon>
        <taxon>Neoptera</taxon>
        <taxon>Endopterygota</taxon>
        <taxon>Hymenoptera</taxon>
        <taxon>Apocrita</taxon>
        <taxon>Ichneumonoidea</taxon>
        <taxon>Braconidae</taxon>
        <taxon>Opiinae</taxon>
        <taxon>Fopius</taxon>
    </lineage>
</organism>
<dbReference type="GeneID" id="105271652"/>
<dbReference type="RefSeq" id="XP_011311641.1">
    <property type="nucleotide sequence ID" value="XM_011313339.1"/>
</dbReference>
<evidence type="ECO:0000313" key="4">
    <source>
        <dbReference type="RefSeq" id="XP_011311642.1"/>
    </source>
</evidence>
<protein>
    <submittedName>
        <fullName evidence="3 4">Uncharacterized protein isoform X1</fullName>
    </submittedName>
</protein>
<accession>A0A9R1U948</accession>
<gene>
    <name evidence="3 4" type="primary">LOC105271652</name>
</gene>
<evidence type="ECO:0000313" key="3">
    <source>
        <dbReference type="RefSeq" id="XP_011311641.1"/>
    </source>
</evidence>
<dbReference type="OrthoDB" id="7595073at2759"/>